<keyword evidence="2" id="KW-1185">Reference proteome</keyword>
<comment type="caution">
    <text evidence="1">The sequence shown here is derived from an EMBL/GenBank/DDBJ whole genome shotgun (WGS) entry which is preliminary data.</text>
</comment>
<evidence type="ECO:0000313" key="2">
    <source>
        <dbReference type="Proteomes" id="UP001239111"/>
    </source>
</evidence>
<reference evidence="1" key="1">
    <citation type="submission" date="2023-04" db="EMBL/GenBank/DDBJ databases">
        <title>A chromosome-level genome assembly of the parasitoid wasp Eretmocerus hayati.</title>
        <authorList>
            <person name="Zhong Y."/>
            <person name="Liu S."/>
            <person name="Liu Y."/>
        </authorList>
    </citation>
    <scope>NUCLEOTIDE SEQUENCE</scope>
    <source>
        <strain evidence="1">ZJU_SS_LIU_2023</strain>
    </source>
</reference>
<dbReference type="EMBL" id="CM056743">
    <property type="protein sequence ID" value="KAJ8668882.1"/>
    <property type="molecule type" value="Genomic_DNA"/>
</dbReference>
<dbReference type="Proteomes" id="UP001239111">
    <property type="component" value="Chromosome 3"/>
</dbReference>
<organism evidence="1 2">
    <name type="scientific">Eretmocerus hayati</name>
    <dbReference type="NCBI Taxonomy" id="131215"/>
    <lineage>
        <taxon>Eukaryota</taxon>
        <taxon>Metazoa</taxon>
        <taxon>Ecdysozoa</taxon>
        <taxon>Arthropoda</taxon>
        <taxon>Hexapoda</taxon>
        <taxon>Insecta</taxon>
        <taxon>Pterygota</taxon>
        <taxon>Neoptera</taxon>
        <taxon>Endopterygota</taxon>
        <taxon>Hymenoptera</taxon>
        <taxon>Apocrita</taxon>
        <taxon>Proctotrupomorpha</taxon>
        <taxon>Chalcidoidea</taxon>
        <taxon>Aphelinidae</taxon>
        <taxon>Aphelininae</taxon>
        <taxon>Eretmocerus</taxon>
    </lineage>
</organism>
<accession>A0ACC2NCL3</accession>
<gene>
    <name evidence="1" type="ORF">QAD02_000141</name>
</gene>
<evidence type="ECO:0000313" key="1">
    <source>
        <dbReference type="EMBL" id="KAJ8668882.1"/>
    </source>
</evidence>
<proteinExistence type="predicted"/>
<sequence>MCAARVGLAEDNARFVLLAFVLIAYMLFGAALFQRLESDVEIQQEAEFWRVYHAFRRHHLRGSSQALQRLHELLYAYGNASSAGIINKRRRWDFAGSFHFVGTIVSTIGYGSTAPQTPAGKAAVILYGFFGCSGGILFFNLFLERIITFLAWILRSLHLRRLKKRLEQTTLATSRRITRNNDPRNGKTALPDILDDEEEDVGLEHWKPSVYWVMLYLSLASCAVAGVSAALYVPFEDWDYLEALYFCFVSFATIGFGDYVSLQKPDYPYLHLYRFANFVLLVIGCCCIYSLLNVTSIVIKQGLNLVINKLNCYSRSMAAPHLPRRKSSVSAIYYARRRPTKLMPRDSIRPEDGGLSTPRRMSGELISMKEFLSANKVSLALMQKQLYETAHGGGLNLPPMPLPTFQPPPPPPPIQHQRNNHQGPGVVGPLAIASEKFEATR</sequence>
<name>A0ACC2NCL3_9HYME</name>
<protein>
    <submittedName>
        <fullName evidence="1">Uncharacterized protein</fullName>
    </submittedName>
</protein>